<proteinExistence type="predicted"/>
<accession>A0AAD5Q508</accession>
<name>A0AAD5Q508_PYTIN</name>
<dbReference type="AlphaFoldDB" id="A0AAD5Q508"/>
<sequence>MEAQAPAASVTEDVAVAGVAAAAEAATPQDGAGILTPHPVPFLRHDLFAVTKRVCSTPDGLVLAKKNAVTRVLQELRKGRGVIAQQLQQLEKQLLHVSDFLQGDITELSLAPAVHGSGVLSAGPPDTATDAFGPLGKGKAAVATSDKSNPLNPVASLVEEDLASDTPCTTVGLWRYLSFFPFFKPIALEDIDDALQLEDPRDAAQDAAIDDPSVTCEATICGHEMVEELSPLGGSLSSRSVDEVLRARLLASLLPPQSASEFVVKHDLVKEDAENGDSPVACEISKPIVDGSYNPPAQAASSTAARLRAIGLLDTDQDIVLALSRPEDDEVSAEIRCLQRSLATQLRRNNEFKRALRHGSHG</sequence>
<gene>
    <name evidence="1" type="ORF">P43SY_010000</name>
</gene>
<evidence type="ECO:0000313" key="1">
    <source>
        <dbReference type="EMBL" id="KAJ0394114.1"/>
    </source>
</evidence>
<reference evidence="1" key="1">
    <citation type="submission" date="2021-12" db="EMBL/GenBank/DDBJ databases">
        <title>Prjna785345.</title>
        <authorList>
            <person name="Rujirawat T."/>
            <person name="Krajaejun T."/>
        </authorList>
    </citation>
    <scope>NUCLEOTIDE SEQUENCE</scope>
    <source>
        <strain evidence="1">Pi057C3</strain>
    </source>
</reference>
<organism evidence="1 2">
    <name type="scientific">Pythium insidiosum</name>
    <name type="common">Pythiosis disease agent</name>
    <dbReference type="NCBI Taxonomy" id="114742"/>
    <lineage>
        <taxon>Eukaryota</taxon>
        <taxon>Sar</taxon>
        <taxon>Stramenopiles</taxon>
        <taxon>Oomycota</taxon>
        <taxon>Peronosporomycetes</taxon>
        <taxon>Pythiales</taxon>
        <taxon>Pythiaceae</taxon>
        <taxon>Pythium</taxon>
    </lineage>
</organism>
<protein>
    <submittedName>
        <fullName evidence="1">Uncharacterized protein</fullName>
    </submittedName>
</protein>
<dbReference type="EMBL" id="JAKCXM010000433">
    <property type="protein sequence ID" value="KAJ0394114.1"/>
    <property type="molecule type" value="Genomic_DNA"/>
</dbReference>
<dbReference type="Pfam" id="PF10198">
    <property type="entry name" value="Ada3"/>
    <property type="match status" value="1"/>
</dbReference>
<dbReference type="Proteomes" id="UP001209570">
    <property type="component" value="Unassembled WGS sequence"/>
</dbReference>
<evidence type="ECO:0000313" key="2">
    <source>
        <dbReference type="Proteomes" id="UP001209570"/>
    </source>
</evidence>
<keyword evidence="2" id="KW-1185">Reference proteome</keyword>
<comment type="caution">
    <text evidence="1">The sequence shown here is derived from an EMBL/GenBank/DDBJ whole genome shotgun (WGS) entry which is preliminary data.</text>
</comment>
<dbReference type="InterPro" id="IPR019340">
    <property type="entry name" value="Histone_AcTrfase_su3"/>
</dbReference>